<reference evidence="1" key="1">
    <citation type="journal article" date="2014" name="Front. Microbiol.">
        <title>High frequency of phylogenetically diverse reductive dehalogenase-homologous genes in deep subseafloor sedimentary metagenomes.</title>
        <authorList>
            <person name="Kawai M."/>
            <person name="Futagami T."/>
            <person name="Toyoda A."/>
            <person name="Takaki Y."/>
            <person name="Nishi S."/>
            <person name="Hori S."/>
            <person name="Arai W."/>
            <person name="Tsubouchi T."/>
            <person name="Morono Y."/>
            <person name="Uchiyama I."/>
            <person name="Ito T."/>
            <person name="Fujiyama A."/>
            <person name="Inagaki F."/>
            <person name="Takami H."/>
        </authorList>
    </citation>
    <scope>NUCLEOTIDE SEQUENCE</scope>
    <source>
        <strain evidence="1">Expedition CK06-06</strain>
    </source>
</reference>
<feature type="non-terminal residue" evidence="1">
    <location>
        <position position="1"/>
    </location>
</feature>
<organism evidence="1">
    <name type="scientific">marine sediment metagenome</name>
    <dbReference type="NCBI Taxonomy" id="412755"/>
    <lineage>
        <taxon>unclassified sequences</taxon>
        <taxon>metagenomes</taxon>
        <taxon>ecological metagenomes</taxon>
    </lineage>
</organism>
<comment type="caution">
    <text evidence="1">The sequence shown here is derived from an EMBL/GenBank/DDBJ whole genome shotgun (WGS) entry which is preliminary data.</text>
</comment>
<sequence length="118" mass="13856">RPEFALAAGYSGNYLFKGDSLPFIPKGNSSIFISFKRKTERFALDLILQEQFVDIRQDIYGQEVLPFRILSAVGTVRFLTLSFILRFDNILDENYAYIPDYTMAPRHLNFTVKWEFWD</sequence>
<dbReference type="EMBL" id="BARW01034249">
    <property type="protein sequence ID" value="GAJ04397.1"/>
    <property type="molecule type" value="Genomic_DNA"/>
</dbReference>
<evidence type="ECO:0000313" key="1">
    <source>
        <dbReference type="EMBL" id="GAJ04397.1"/>
    </source>
</evidence>
<accession>X1ULD2</accession>
<dbReference type="AlphaFoldDB" id="X1ULD2"/>
<dbReference type="SUPFAM" id="SSF56935">
    <property type="entry name" value="Porins"/>
    <property type="match status" value="1"/>
</dbReference>
<name>X1ULD2_9ZZZZ</name>
<protein>
    <recommendedName>
        <fullName evidence="2">TonB-dependent receptor-like beta-barrel domain-containing protein</fullName>
    </recommendedName>
</protein>
<gene>
    <name evidence="1" type="ORF">S12H4_53722</name>
</gene>
<evidence type="ECO:0008006" key="2">
    <source>
        <dbReference type="Google" id="ProtNLM"/>
    </source>
</evidence>
<proteinExistence type="predicted"/>